<feature type="transmembrane region" description="Helical" evidence="6">
    <location>
        <begin position="343"/>
        <end position="364"/>
    </location>
</feature>
<keyword evidence="5 6" id="KW-0472">Membrane</keyword>
<evidence type="ECO:0000256" key="1">
    <source>
        <dbReference type="ARBA" id="ARBA00004651"/>
    </source>
</evidence>
<feature type="transmembrane region" description="Helical" evidence="6">
    <location>
        <begin position="7"/>
        <end position="29"/>
    </location>
</feature>
<feature type="transmembrane region" description="Helical" evidence="6">
    <location>
        <begin position="131"/>
        <end position="149"/>
    </location>
</feature>
<feature type="transmembrane region" description="Helical" evidence="6">
    <location>
        <begin position="156"/>
        <end position="179"/>
    </location>
</feature>
<keyword evidence="4 6" id="KW-1133">Transmembrane helix</keyword>
<dbReference type="Proteomes" id="UP000323994">
    <property type="component" value="Unassembled WGS sequence"/>
</dbReference>
<dbReference type="PANTHER" id="PTHR30250:SF26">
    <property type="entry name" value="PSMA PROTEIN"/>
    <property type="match status" value="1"/>
</dbReference>
<sequence length="511" mass="56643">MKSAQKVVLNTGILYSRMLITIGITFYTTREVLNALGATDYGIYNLIAGVIAMLSFLNAAMSTSTQRYLSFHQGNADKNVLKSIFSTSLLLHICIGFILVTGIELSGLYLFDGFLNIPSERLPTARTVYHFMSMSVFFTIVSVPFTASLNSNENMLGLSIVNIIEVVLKLIIAIGINGYSGDRLIAYGLSMACISFISLMIYVVYCNIHYEECTLRLKKHTHLGRIKNLTSFAGWNLFGALTGIGKTQGVAILLNVFFGTSINAAYGIANQVSSQMNFFSATMLKAINPRIMKTEGQGNRLQMLRLAMMASKFGYFLLAFVAIPCIFEMDNILNFWLKSVPPYTASFCSLILVAIMVNQLTVGLDSAIQAIGKIKYYMIVAGTIKLLIVPVGYILLKYGLPPIYVIIGYTVFEGIAGIARLKLLEITGGLDIKAYIKNVYTGIIPPTLAIISSLYFIVSISSSPYRLFYNIPFSIMIFFISIYGWGLCKDEKQIVDNLIANTFKRLHLKWI</sequence>
<comment type="subcellular location">
    <subcellularLocation>
        <location evidence="1">Cell membrane</location>
        <topology evidence="1">Multi-pass membrane protein</topology>
    </subcellularLocation>
</comment>
<evidence type="ECO:0000256" key="5">
    <source>
        <dbReference type="ARBA" id="ARBA00023136"/>
    </source>
</evidence>
<proteinExistence type="predicted"/>
<feature type="transmembrane region" description="Helical" evidence="6">
    <location>
        <begin position="250"/>
        <end position="269"/>
    </location>
</feature>
<dbReference type="InterPro" id="IPR050833">
    <property type="entry name" value="Poly_Biosynth_Transport"/>
</dbReference>
<comment type="caution">
    <text evidence="7">The sequence shown here is derived from an EMBL/GenBank/DDBJ whole genome shotgun (WGS) entry which is preliminary data.</text>
</comment>
<keyword evidence="2" id="KW-1003">Cell membrane</keyword>
<feature type="transmembrane region" description="Helical" evidence="6">
    <location>
        <begin position="467"/>
        <end position="488"/>
    </location>
</feature>
<protein>
    <recommendedName>
        <fullName evidence="9">Oligosaccharide flippase family protein</fullName>
    </recommendedName>
</protein>
<feature type="transmembrane region" description="Helical" evidence="6">
    <location>
        <begin position="376"/>
        <end position="396"/>
    </location>
</feature>
<dbReference type="PANTHER" id="PTHR30250">
    <property type="entry name" value="PST FAMILY PREDICTED COLANIC ACID TRANSPORTER"/>
    <property type="match status" value="1"/>
</dbReference>
<feature type="transmembrane region" description="Helical" evidence="6">
    <location>
        <begin position="41"/>
        <end position="61"/>
    </location>
</feature>
<feature type="transmembrane region" description="Helical" evidence="6">
    <location>
        <begin position="439"/>
        <end position="461"/>
    </location>
</feature>
<evidence type="ECO:0000256" key="2">
    <source>
        <dbReference type="ARBA" id="ARBA00022475"/>
    </source>
</evidence>
<evidence type="ECO:0000313" key="8">
    <source>
        <dbReference type="Proteomes" id="UP000323994"/>
    </source>
</evidence>
<accession>A0A5M8QQI1</accession>
<keyword evidence="3 6" id="KW-0812">Transmembrane</keyword>
<dbReference type="AlphaFoldDB" id="A0A5M8QQI1"/>
<evidence type="ECO:0000256" key="3">
    <source>
        <dbReference type="ARBA" id="ARBA00022692"/>
    </source>
</evidence>
<feature type="transmembrane region" description="Helical" evidence="6">
    <location>
        <begin position="313"/>
        <end position="337"/>
    </location>
</feature>
<evidence type="ECO:0000313" key="7">
    <source>
        <dbReference type="EMBL" id="KAA6436763.1"/>
    </source>
</evidence>
<evidence type="ECO:0000256" key="6">
    <source>
        <dbReference type="SAM" id="Phobius"/>
    </source>
</evidence>
<keyword evidence="8" id="KW-1185">Reference proteome</keyword>
<reference evidence="7 8" key="1">
    <citation type="submission" date="2019-05" db="EMBL/GenBank/DDBJ databases">
        <authorList>
            <person name="Qu J.-H."/>
        </authorList>
    </citation>
    <scope>NUCLEOTIDE SEQUENCE [LARGE SCALE GENOMIC DNA]</scope>
    <source>
        <strain evidence="7 8">NS28</strain>
    </source>
</reference>
<evidence type="ECO:0000256" key="4">
    <source>
        <dbReference type="ARBA" id="ARBA00022989"/>
    </source>
</evidence>
<feature type="transmembrane region" description="Helical" evidence="6">
    <location>
        <begin position="402"/>
        <end position="419"/>
    </location>
</feature>
<gene>
    <name evidence="7" type="ORF">FEM33_21765</name>
</gene>
<feature type="transmembrane region" description="Helical" evidence="6">
    <location>
        <begin position="185"/>
        <end position="205"/>
    </location>
</feature>
<dbReference type="EMBL" id="VBSN01000066">
    <property type="protein sequence ID" value="KAA6436763.1"/>
    <property type="molecule type" value="Genomic_DNA"/>
</dbReference>
<name>A0A5M8QQI1_9BACT</name>
<evidence type="ECO:0008006" key="9">
    <source>
        <dbReference type="Google" id="ProtNLM"/>
    </source>
</evidence>
<feature type="transmembrane region" description="Helical" evidence="6">
    <location>
        <begin position="89"/>
        <end position="111"/>
    </location>
</feature>
<dbReference type="GO" id="GO:0005886">
    <property type="term" value="C:plasma membrane"/>
    <property type="evidence" value="ECO:0007669"/>
    <property type="project" value="UniProtKB-SubCell"/>
</dbReference>
<feature type="transmembrane region" description="Helical" evidence="6">
    <location>
        <begin position="226"/>
        <end position="244"/>
    </location>
</feature>
<organism evidence="7 8">
    <name type="scientific">Dyadobacter flavalbus</name>
    <dbReference type="NCBI Taxonomy" id="2579942"/>
    <lineage>
        <taxon>Bacteria</taxon>
        <taxon>Pseudomonadati</taxon>
        <taxon>Bacteroidota</taxon>
        <taxon>Cytophagia</taxon>
        <taxon>Cytophagales</taxon>
        <taxon>Spirosomataceae</taxon>
        <taxon>Dyadobacter</taxon>
    </lineage>
</organism>
<dbReference type="OrthoDB" id="5365632at2"/>